<gene>
    <name evidence="3" type="ORF">M9978_14760</name>
</gene>
<dbReference type="Proteomes" id="UP001139451">
    <property type="component" value="Unassembled WGS sequence"/>
</dbReference>
<feature type="compositionally biased region" description="Basic and acidic residues" evidence="1">
    <location>
        <begin position="1"/>
        <end position="13"/>
    </location>
</feature>
<dbReference type="Pfam" id="PF18557">
    <property type="entry name" value="NepR"/>
    <property type="match status" value="1"/>
</dbReference>
<evidence type="ECO:0000259" key="2">
    <source>
        <dbReference type="Pfam" id="PF18557"/>
    </source>
</evidence>
<dbReference type="AlphaFoldDB" id="A0A9X2HIA3"/>
<accession>A0A9X2HIA3</accession>
<evidence type="ECO:0000313" key="4">
    <source>
        <dbReference type="Proteomes" id="UP001139451"/>
    </source>
</evidence>
<comment type="caution">
    <text evidence="3">The sequence shown here is derived from an EMBL/GenBank/DDBJ whole genome shotgun (WGS) entry which is preliminary data.</text>
</comment>
<evidence type="ECO:0000256" key="1">
    <source>
        <dbReference type="SAM" id="MobiDB-lite"/>
    </source>
</evidence>
<dbReference type="RefSeq" id="WP_254294494.1">
    <property type="nucleotide sequence ID" value="NZ_JAMLDX010000012.1"/>
</dbReference>
<feature type="region of interest" description="Disordered" evidence="1">
    <location>
        <begin position="1"/>
        <end position="27"/>
    </location>
</feature>
<feature type="domain" description="Anti-sigma factor NepR" evidence="2">
    <location>
        <begin position="25"/>
        <end position="55"/>
    </location>
</feature>
<evidence type="ECO:0000313" key="3">
    <source>
        <dbReference type="EMBL" id="MCP3731686.1"/>
    </source>
</evidence>
<organism evidence="3 4">
    <name type="scientific">Sphingomonas tagetis</name>
    <dbReference type="NCBI Taxonomy" id="2949092"/>
    <lineage>
        <taxon>Bacteria</taxon>
        <taxon>Pseudomonadati</taxon>
        <taxon>Pseudomonadota</taxon>
        <taxon>Alphaproteobacteria</taxon>
        <taxon>Sphingomonadales</taxon>
        <taxon>Sphingomonadaceae</taxon>
        <taxon>Sphingomonas</taxon>
    </lineage>
</organism>
<dbReference type="EMBL" id="JAMLDX010000012">
    <property type="protein sequence ID" value="MCP3731686.1"/>
    <property type="molecule type" value="Genomic_DNA"/>
</dbReference>
<reference evidence="3" key="1">
    <citation type="submission" date="2022-05" db="EMBL/GenBank/DDBJ databases">
        <title>Sphingomonas sp. strain MG17 Genome sequencing and assembly.</title>
        <authorList>
            <person name="Kim I."/>
        </authorList>
    </citation>
    <scope>NUCLEOTIDE SEQUENCE</scope>
    <source>
        <strain evidence="3">MG17</strain>
    </source>
</reference>
<name>A0A9X2HIA3_9SPHN</name>
<sequence>MRSAEEKKKEPLERTGGGMNARKDRNIGDALRRVYSDAVDEQVPDDLLNLLRKLD</sequence>
<keyword evidence="4" id="KW-1185">Reference proteome</keyword>
<proteinExistence type="predicted"/>
<dbReference type="InterPro" id="IPR041649">
    <property type="entry name" value="NepR"/>
</dbReference>
<protein>
    <recommendedName>
        <fullName evidence="2">Anti-sigma factor NepR domain-containing protein</fullName>
    </recommendedName>
</protein>